<dbReference type="FunFam" id="3.40.50.300:FF:000901">
    <property type="entry name" value="Chromosome partition protein Smc"/>
    <property type="match status" value="1"/>
</dbReference>
<dbReference type="SUPFAM" id="SSF52540">
    <property type="entry name" value="P-loop containing nucleoside triphosphate hydrolases"/>
    <property type="match status" value="1"/>
</dbReference>
<keyword evidence="6 7" id="KW-0238">DNA-binding</keyword>
<dbReference type="InterPro" id="IPR010935">
    <property type="entry name" value="SMC_hinge"/>
</dbReference>
<feature type="coiled-coil region" evidence="7">
    <location>
        <begin position="249"/>
        <end position="297"/>
    </location>
</feature>
<feature type="coiled-coil region" evidence="7">
    <location>
        <begin position="417"/>
        <end position="517"/>
    </location>
</feature>
<feature type="coiled-coil region" evidence="7">
    <location>
        <begin position="670"/>
        <end position="795"/>
    </location>
</feature>
<gene>
    <name evidence="7 9" type="primary">smc</name>
    <name evidence="9" type="ORF">ERS852582_01323</name>
</gene>
<protein>
    <recommendedName>
        <fullName evidence="7">Chromosome partition protein Smc</fullName>
    </recommendedName>
</protein>
<dbReference type="Pfam" id="PF06470">
    <property type="entry name" value="SMC_hinge"/>
    <property type="match status" value="1"/>
</dbReference>
<evidence type="ECO:0000259" key="8">
    <source>
        <dbReference type="SMART" id="SM00968"/>
    </source>
</evidence>
<reference evidence="9 10" key="1">
    <citation type="submission" date="2015-09" db="EMBL/GenBank/DDBJ databases">
        <authorList>
            <consortium name="Pathogen Informatics"/>
        </authorList>
    </citation>
    <scope>NUCLEOTIDE SEQUENCE [LARGE SCALE GENOMIC DNA]</scope>
    <source>
        <strain evidence="9 10">2789STDY5834970</strain>
    </source>
</reference>
<name>A0A173T2D0_9FIRM</name>
<dbReference type="InterPro" id="IPR003395">
    <property type="entry name" value="RecF/RecN/SMC_N"/>
</dbReference>
<feature type="coiled-coil region" evidence="7">
    <location>
        <begin position="175"/>
        <end position="202"/>
    </location>
</feature>
<evidence type="ECO:0000256" key="7">
    <source>
        <dbReference type="HAMAP-Rule" id="MF_01894"/>
    </source>
</evidence>
<dbReference type="PANTHER" id="PTHR43977">
    <property type="entry name" value="STRUCTURAL MAINTENANCE OF CHROMOSOMES PROTEIN 3"/>
    <property type="match status" value="1"/>
</dbReference>
<feature type="binding site" evidence="7">
    <location>
        <begin position="32"/>
        <end position="39"/>
    </location>
    <ligand>
        <name>ATP</name>
        <dbReference type="ChEBI" id="CHEBI:30616"/>
    </ligand>
</feature>
<dbReference type="Gene3D" id="1.20.1060.20">
    <property type="match status" value="1"/>
</dbReference>
<feature type="coiled-coil region" evidence="7">
    <location>
        <begin position="347"/>
        <end position="374"/>
    </location>
</feature>
<dbReference type="Gene3D" id="3.30.70.1620">
    <property type="match status" value="1"/>
</dbReference>
<dbReference type="GO" id="GO:0005694">
    <property type="term" value="C:chromosome"/>
    <property type="evidence" value="ECO:0007669"/>
    <property type="project" value="InterPro"/>
</dbReference>
<accession>A0A173T2D0</accession>
<evidence type="ECO:0000256" key="4">
    <source>
        <dbReference type="ARBA" id="ARBA00022840"/>
    </source>
</evidence>
<comment type="similarity">
    <text evidence="7">Belongs to the SMC family.</text>
</comment>
<feature type="domain" description="SMC hinge" evidence="8">
    <location>
        <begin position="524"/>
        <end position="636"/>
    </location>
</feature>
<dbReference type="AlphaFoldDB" id="A0A173T2D0"/>
<evidence type="ECO:0000256" key="1">
    <source>
        <dbReference type="ARBA" id="ARBA00004496"/>
    </source>
</evidence>
<dbReference type="InterPro" id="IPR011890">
    <property type="entry name" value="SMC_prok"/>
</dbReference>
<dbReference type="GO" id="GO:0007059">
    <property type="term" value="P:chromosome segregation"/>
    <property type="evidence" value="ECO:0007669"/>
    <property type="project" value="UniProtKB-UniRule"/>
</dbReference>
<evidence type="ECO:0000256" key="6">
    <source>
        <dbReference type="ARBA" id="ARBA00023125"/>
    </source>
</evidence>
<evidence type="ECO:0000256" key="2">
    <source>
        <dbReference type="ARBA" id="ARBA00022490"/>
    </source>
</evidence>
<keyword evidence="2 7" id="KW-0963">Cytoplasm</keyword>
<feature type="coiled-coil region" evidence="7">
    <location>
        <begin position="824"/>
        <end position="942"/>
    </location>
</feature>
<evidence type="ECO:0000256" key="3">
    <source>
        <dbReference type="ARBA" id="ARBA00022741"/>
    </source>
</evidence>
<dbReference type="OrthoDB" id="9808768at2"/>
<dbReference type="GO" id="GO:0030261">
    <property type="term" value="P:chromosome condensation"/>
    <property type="evidence" value="ECO:0007669"/>
    <property type="project" value="InterPro"/>
</dbReference>
<evidence type="ECO:0000313" key="10">
    <source>
        <dbReference type="Proteomes" id="UP000095649"/>
    </source>
</evidence>
<dbReference type="Gene3D" id="3.40.50.300">
    <property type="entry name" value="P-loop containing nucleotide triphosphate hydrolases"/>
    <property type="match status" value="2"/>
</dbReference>
<organism evidence="9 10">
    <name type="scientific">Faecalibacterium prausnitzii</name>
    <dbReference type="NCBI Taxonomy" id="853"/>
    <lineage>
        <taxon>Bacteria</taxon>
        <taxon>Bacillati</taxon>
        <taxon>Bacillota</taxon>
        <taxon>Clostridia</taxon>
        <taxon>Eubacteriales</taxon>
        <taxon>Oscillospiraceae</taxon>
        <taxon>Faecalibacterium</taxon>
    </lineage>
</organism>
<dbReference type="NCBIfam" id="TIGR02168">
    <property type="entry name" value="SMC_prok_B"/>
    <property type="match status" value="1"/>
</dbReference>
<dbReference type="GO" id="GO:0007062">
    <property type="term" value="P:sister chromatid cohesion"/>
    <property type="evidence" value="ECO:0007669"/>
    <property type="project" value="InterPro"/>
</dbReference>
<dbReference type="GO" id="GO:0016887">
    <property type="term" value="F:ATP hydrolysis activity"/>
    <property type="evidence" value="ECO:0007669"/>
    <property type="project" value="InterPro"/>
</dbReference>
<dbReference type="PIRSF" id="PIRSF005719">
    <property type="entry name" value="SMC"/>
    <property type="match status" value="1"/>
</dbReference>
<dbReference type="GO" id="GO:0006260">
    <property type="term" value="P:DNA replication"/>
    <property type="evidence" value="ECO:0007669"/>
    <property type="project" value="UniProtKB-UniRule"/>
</dbReference>
<dbReference type="InterPro" id="IPR027417">
    <property type="entry name" value="P-loop_NTPase"/>
</dbReference>
<evidence type="ECO:0000256" key="5">
    <source>
        <dbReference type="ARBA" id="ARBA00023054"/>
    </source>
</evidence>
<dbReference type="HAMAP" id="MF_01894">
    <property type="entry name" value="Smc_prok"/>
    <property type="match status" value="1"/>
</dbReference>
<dbReference type="SUPFAM" id="SSF75553">
    <property type="entry name" value="Smc hinge domain"/>
    <property type="match status" value="1"/>
</dbReference>
<dbReference type="GO" id="GO:0005737">
    <property type="term" value="C:cytoplasm"/>
    <property type="evidence" value="ECO:0007669"/>
    <property type="project" value="UniProtKB-SubCell"/>
</dbReference>
<comment type="subunit">
    <text evidence="7">Homodimer.</text>
</comment>
<keyword evidence="4 7" id="KW-0067">ATP-binding</keyword>
<feature type="coiled-coil region" evidence="7">
    <location>
        <begin position="985"/>
        <end position="1019"/>
    </location>
</feature>
<dbReference type="GO" id="GO:0005524">
    <property type="term" value="F:ATP binding"/>
    <property type="evidence" value="ECO:0007669"/>
    <property type="project" value="UniProtKB-UniRule"/>
</dbReference>
<comment type="function">
    <text evidence="7">Required for chromosome condensation and partitioning.</text>
</comment>
<dbReference type="EMBL" id="CYXN01000008">
    <property type="protein sequence ID" value="CUM96376.1"/>
    <property type="molecule type" value="Genomic_DNA"/>
</dbReference>
<proteinExistence type="inferred from homology"/>
<dbReference type="InterPro" id="IPR036277">
    <property type="entry name" value="SMC_hinge_sf"/>
</dbReference>
<dbReference type="InterPro" id="IPR024704">
    <property type="entry name" value="SMC"/>
</dbReference>
<comment type="domain">
    <text evidence="7">Contains large globular domains required for ATP hydrolysis at each terminus and a third globular domain forming a flexible hinge near the middle of the molecule. These domains are separated by coiled-coil structures.</text>
</comment>
<keyword evidence="3 7" id="KW-0547">Nucleotide-binding</keyword>
<dbReference type="CDD" id="cd03278">
    <property type="entry name" value="ABC_SMC_barmotin"/>
    <property type="match status" value="1"/>
</dbReference>
<sequence length="1185" mass="129828">MVFKELEIQGFKSFPDKVKISFDTGVTGVVGPNGSGKSNLSDAVRWVLGETSSRQLRAAGKMEDVIFGGTRKRSPMGFAQVRLTLDNTAHTLDVDADEVTIGRKYYRSGDSEYTINGQVCRLRDVYELLLDTGIGRDGYSVIGQGRIAEIVAAKSSERREIFEEACGIAKYRYRKTEAERRLAAAGENLERLRDILGELESRVGPLEKESAKAQKFLELSAQRKTLEVTLWTDGVHRAREAVRQQVRDYETAQTDYERFDRETKAAEQEAEEIRMQAQQLTVAVERLNGDIRSITQQISGSESRIAVLENDILRNDESAASLQQEIAAGQQDTAEADAALQRHRAVAKTMEAAGEKLAAEIEALNAELAQLADASTASGARKDSLRAELADCTAKRTEAQVAQAAAEAAGDTARQRLPALEQSARDAAAQLEETRQDLADTVKYRQTLEENEKQLGNIRSGLELKLRSRKAALDEADAAEQRLGRELDAARQRLSVLRELEKNMDGYQNSVRAVMRAAGARRLRGVLGPVSTILKVEPGCEVAIETALGGALQNIVVENEAAAKAAIALLRNDHAGRATFLPLDTVQPGVFRGRLSGTARLASALVQADPRYENIVSNLLGRIIVVEDINEASRVARDNGYHNKVVTMDGQVINAGGSFTGGSVQRSAGLFTRKQEMEELRLKAAKLQKDCLAAQEKTDQCKEQADALQAELTATASEQITAANDRVRAEAEQKRLEAAAAQLETAVQNAQQQMDALQAALNDSRAKADAAALQQAELTAQIEQLTAELSRIAEGSDSFLTQQNQLAQALSAKRLEQVTRRKDAELAYSQIAALEQRAKDAAARRTALEESLAALAARSETCRTEIVAIRKAKTDSQTTITQKEQAIREATEKRLACQQKETEALAKARTASDSREEMGREMARLAERKAAAETEYDQTVAKLWDEYQLSVSQAEELCVEFDSLPALRAQVADLRGKIRALGSVNVSAIEEYKEVKARYDELSRQVTDVEESRNELGRMIAKLSAQMREIFTDSFRAINENFSRVFTELFGGGEASLVLEDESDVLACGIGIRVAPPGKVIKNLEALSGGEQALVAISIYFAILAVNPAPFCILDEIEAALDDANVVRFAQYLRRISDKTQFIVITHRRGTMEAANVLYGVTMQEDGVSKLLKLDLEQVDATLVS</sequence>
<dbReference type="Proteomes" id="UP000095649">
    <property type="component" value="Unassembled WGS sequence"/>
</dbReference>
<dbReference type="GO" id="GO:0003677">
    <property type="term" value="F:DNA binding"/>
    <property type="evidence" value="ECO:0007669"/>
    <property type="project" value="UniProtKB-UniRule"/>
</dbReference>
<evidence type="ECO:0000313" key="9">
    <source>
        <dbReference type="EMBL" id="CUM96376.1"/>
    </source>
</evidence>
<keyword evidence="5 7" id="KW-0175">Coiled coil</keyword>
<dbReference type="SMART" id="SM00968">
    <property type="entry name" value="SMC_hinge"/>
    <property type="match status" value="1"/>
</dbReference>
<dbReference type="RefSeq" id="WP_055185867.1">
    <property type="nucleotide sequence ID" value="NZ_CYXN01000008.1"/>
</dbReference>
<comment type="subcellular location">
    <subcellularLocation>
        <location evidence="1 7">Cytoplasm</location>
    </subcellularLocation>
</comment>
<dbReference type="Pfam" id="PF02463">
    <property type="entry name" value="SMC_N"/>
    <property type="match status" value="1"/>
</dbReference>